<dbReference type="EMBL" id="JAEHOC010000036">
    <property type="protein sequence ID" value="KAG2428213.1"/>
    <property type="molecule type" value="Genomic_DNA"/>
</dbReference>
<accession>A0A835SJC9</accession>
<dbReference type="InterPro" id="IPR019734">
    <property type="entry name" value="TPR_rpt"/>
</dbReference>
<gene>
    <name evidence="5" type="ORF">HXX76_011893</name>
</gene>
<feature type="compositionally biased region" description="Basic and acidic residues" evidence="4">
    <location>
        <begin position="335"/>
        <end position="347"/>
    </location>
</feature>
<keyword evidence="6" id="KW-1185">Reference proteome</keyword>
<evidence type="ECO:0000256" key="1">
    <source>
        <dbReference type="ARBA" id="ARBA00022737"/>
    </source>
</evidence>
<dbReference type="AlphaFoldDB" id="A0A835SJC9"/>
<protein>
    <submittedName>
        <fullName evidence="5">Uncharacterized protein</fullName>
    </submittedName>
</protein>
<reference evidence="5" key="1">
    <citation type="journal article" date="2020" name="bioRxiv">
        <title>Comparative genomics of Chlamydomonas.</title>
        <authorList>
            <person name="Craig R.J."/>
            <person name="Hasan A.R."/>
            <person name="Ness R.W."/>
            <person name="Keightley P.D."/>
        </authorList>
    </citation>
    <scope>NUCLEOTIDE SEQUENCE</scope>
    <source>
        <strain evidence="5">SAG 7.73</strain>
    </source>
</reference>
<dbReference type="InterPro" id="IPR044244">
    <property type="entry name" value="TTC27/Emw1"/>
</dbReference>
<keyword evidence="1" id="KW-0677">Repeat</keyword>
<proteinExistence type="predicted"/>
<dbReference type="PROSITE" id="PS50005">
    <property type="entry name" value="TPR"/>
    <property type="match status" value="1"/>
</dbReference>
<dbReference type="SUPFAM" id="SSF48452">
    <property type="entry name" value="TPR-like"/>
    <property type="match status" value="2"/>
</dbReference>
<evidence type="ECO:0000313" key="5">
    <source>
        <dbReference type="EMBL" id="KAG2428213.1"/>
    </source>
</evidence>
<feature type="repeat" description="TPR" evidence="3">
    <location>
        <begin position="813"/>
        <end position="846"/>
    </location>
</feature>
<comment type="caution">
    <text evidence="5">The sequence shown here is derived from an EMBL/GenBank/DDBJ whole genome shotgun (WGS) entry which is preliminary data.</text>
</comment>
<dbReference type="InterPro" id="IPR011990">
    <property type="entry name" value="TPR-like_helical_dom_sf"/>
</dbReference>
<dbReference type="OrthoDB" id="1936594at2759"/>
<dbReference type="PANTHER" id="PTHR16193">
    <property type="entry name" value="TETRATRICOPEPTIDE REPEAT PROTEIN 27"/>
    <property type="match status" value="1"/>
</dbReference>
<organism evidence="5 6">
    <name type="scientific">Chlamydomonas incerta</name>
    <dbReference type="NCBI Taxonomy" id="51695"/>
    <lineage>
        <taxon>Eukaryota</taxon>
        <taxon>Viridiplantae</taxon>
        <taxon>Chlorophyta</taxon>
        <taxon>core chlorophytes</taxon>
        <taxon>Chlorophyceae</taxon>
        <taxon>CS clade</taxon>
        <taxon>Chlamydomonadales</taxon>
        <taxon>Chlamydomonadaceae</taxon>
        <taxon>Chlamydomonas</taxon>
    </lineage>
</organism>
<dbReference type="SMART" id="SM00028">
    <property type="entry name" value="TPR"/>
    <property type="match status" value="5"/>
</dbReference>
<evidence type="ECO:0000256" key="4">
    <source>
        <dbReference type="SAM" id="MobiDB-lite"/>
    </source>
</evidence>
<evidence type="ECO:0000313" key="6">
    <source>
        <dbReference type="Proteomes" id="UP000650467"/>
    </source>
</evidence>
<dbReference type="Pfam" id="PF14559">
    <property type="entry name" value="TPR_19"/>
    <property type="match status" value="1"/>
</dbReference>
<keyword evidence="2 3" id="KW-0802">TPR repeat</keyword>
<feature type="region of interest" description="Disordered" evidence="4">
    <location>
        <begin position="311"/>
        <end position="352"/>
    </location>
</feature>
<evidence type="ECO:0000256" key="2">
    <source>
        <dbReference type="ARBA" id="ARBA00022803"/>
    </source>
</evidence>
<dbReference type="Proteomes" id="UP000650467">
    <property type="component" value="Unassembled WGS sequence"/>
</dbReference>
<feature type="region of interest" description="Disordered" evidence="4">
    <location>
        <begin position="991"/>
        <end position="1026"/>
    </location>
</feature>
<evidence type="ECO:0000256" key="3">
    <source>
        <dbReference type="PROSITE-ProRule" id="PRU00339"/>
    </source>
</evidence>
<sequence>MTSLSKHELELLKHSCGLQAAGASDQPAPTDDSDGLEQAAAHIIAGRFIQALQASPALRQLLDASTPAPSAAAAGPSADAPVTDAESYFRVISARAAAAVEQAPVASAAASASGPGGAGAEAGAPAEARGAGPAQRLHAVLLAGVACLHVFQQHNLTGPTCDPSPPPPPPSPLDLFAPPAAAAAAAEIPKRPPGVSPAAAFAASAAAAAAEAAEGAAGAAAPAAPAPAADLGKAAPTLAPPPGAVGSGEDGLGGLALDCQSLGDKWAVRELQIDGEDLVGRCPAVQWLLLARRLLVAPLGLAPRLPSEPLALDGASSEDPASGGAEGAAAAAAGAKEREAQEQERQRRLGGLLNGGRLPGSWAWWALRCVMSQQHALDGRSHTLLTEASQLTTALVAPESPWATPASGLHRALGGVLHIELALAQYCYGYPEGGRQYLGRAGRLLGLEPQLGGALGTRTVHQQEAKAQLVVVTNESQRAAPPRPAGAAAPGAGGGGSGGEAALCADLPISQIAGLSDGSAHAGNKELEGLADESDVFAAPRLVGEGGAALDTRYSGPEQALLLGWATAVKKATSADDLQLWQVAPWVEAVLAQPAGQFMVAAAAKLYKTRHERTRARTRERALLHADQLNEGISAAGLLAAAGAGAGAAGAGGAGAGADKEKEAALVAAEAEALAGQRSVLSWSVWFPLQVRLRRETGEHYVSMGLVGAAIRVFEALELWDNVITCYRLTGKKALAEELVQRRLAVTPDDPKLWCALGDMHLDDRYYEEAWARSGRRNTRSQRSLARNAMRRKDYAKAAGHWEAALALNPLHPEAWFSLGFCWLKAERFRQALRAFTRVTQQEPDNGEAWNNIAALWMHLGGYRPAFTALSEAVKHKRDSWQTWENYARAALASGHYQQAVRGVTMALQLSGGQRLFLDVVSGLLDVLEGRPPPADAGTSPEAAAAAAAEGLAGLALGSGAAAAGADDESLKEDEMALGVPLMPLLSDVPLTPAGGEADEAASFSASTSSAQPTASSGAAQPQPLLSGREREFVLQGLGGLLREAVNGPAAEPATWGCLARYWAARGEAESAKEARLKQVRGLAGGAFKSDAAKFAEYAAASEALCAAYLQAYRTAAAAAEEEKAEGGAAAKPVPTKDLAAGRMHLRGLLRATQDTFAENPATARLQALCDEITALEDIAIAAARAAKEQQ</sequence>
<name>A0A835SJC9_CHLIN</name>
<dbReference type="Gene3D" id="1.25.40.10">
    <property type="entry name" value="Tetratricopeptide repeat domain"/>
    <property type="match status" value="1"/>
</dbReference>
<dbReference type="PANTHER" id="PTHR16193:SF0">
    <property type="entry name" value="TETRATRICOPEPTIDE REPEAT PROTEIN 27"/>
    <property type="match status" value="1"/>
</dbReference>
<feature type="compositionally biased region" description="Low complexity" evidence="4">
    <location>
        <begin position="1001"/>
        <end position="1024"/>
    </location>
</feature>
<feature type="region of interest" description="Disordered" evidence="4">
    <location>
        <begin position="474"/>
        <end position="494"/>
    </location>
</feature>